<dbReference type="Gene3D" id="3.40.50.2000">
    <property type="entry name" value="Glycogen Phosphorylase B"/>
    <property type="match status" value="2"/>
</dbReference>
<dbReference type="GO" id="GO:0009103">
    <property type="term" value="P:lipopolysaccharide biosynthetic process"/>
    <property type="evidence" value="ECO:0007669"/>
    <property type="project" value="TreeGrafter"/>
</dbReference>
<proteinExistence type="predicted"/>
<dbReference type="RefSeq" id="WP_157925024.1">
    <property type="nucleotide sequence ID" value="NZ_CP026832.1"/>
</dbReference>
<protein>
    <submittedName>
        <fullName evidence="3">Glycosyltransferase group 1</fullName>
    </submittedName>
</protein>
<evidence type="ECO:0000259" key="2">
    <source>
        <dbReference type="Pfam" id="PF00534"/>
    </source>
</evidence>
<name>A0A510B1Z8_SHIDY</name>
<evidence type="ECO:0000313" key="3">
    <source>
        <dbReference type="EMBL" id="AXC25070.1"/>
    </source>
</evidence>
<feature type="domain" description="Glycosyl transferase family 1" evidence="2">
    <location>
        <begin position="186"/>
        <end position="342"/>
    </location>
</feature>
<reference evidence="3" key="1">
    <citation type="submission" date="2017-06" db="EMBL/GenBank/DDBJ databases">
        <authorList>
            <person name="Hansen E.E."/>
            <person name="Lejay-Collin M."/>
            <person name="Carle I."/>
            <person name="Ruckly C."/>
            <person name="Lefevre S."/>
            <person name="Weill F.-X."/>
        </authorList>
    </citation>
    <scope>NUCLEOTIDE SEQUENCE</scope>
    <source>
        <strain evidence="3">E22383-446</strain>
    </source>
</reference>
<dbReference type="AlphaFoldDB" id="A0A510B1Z8"/>
<dbReference type="SUPFAM" id="SSF53756">
    <property type="entry name" value="UDP-Glycosyltransferase/glycogen phosphorylase"/>
    <property type="match status" value="1"/>
</dbReference>
<dbReference type="EMBL" id="MF322749">
    <property type="protein sequence ID" value="AXC25070.1"/>
    <property type="molecule type" value="Genomic_DNA"/>
</dbReference>
<dbReference type="InterPro" id="IPR001296">
    <property type="entry name" value="Glyco_trans_1"/>
</dbReference>
<organism evidence="3">
    <name type="scientific">Shigella dysenteriae</name>
    <dbReference type="NCBI Taxonomy" id="622"/>
    <lineage>
        <taxon>Bacteria</taxon>
        <taxon>Pseudomonadati</taxon>
        <taxon>Pseudomonadota</taxon>
        <taxon>Gammaproteobacteria</taxon>
        <taxon>Enterobacterales</taxon>
        <taxon>Enterobacteriaceae</taxon>
        <taxon>Shigella</taxon>
    </lineage>
</organism>
<accession>A0A510B1Z8</accession>
<dbReference type="PANTHER" id="PTHR46401">
    <property type="entry name" value="GLYCOSYLTRANSFERASE WBBK-RELATED"/>
    <property type="match status" value="1"/>
</dbReference>
<sequence length="365" mass="43079">MKKKIIVSAVNLTLGGTLTVVRDLLNELDRRTDVSVIALVHDKKLFESFKHVKLIAVPTVKKSWIKRLWFEFFISNILSKRLLPDYWLCMHDISAKISHGKQFVYCHNPSPFYKKRVRAKDLYFDWKFFLFNFFYGTLYRINIKSNYTVFVQQSWIAEQFKDKYKITNVKVVRPYIDKQDKIDNVWQFTCPENGKIKVFYPSIPRVFKNFEVILQVAKDLEYTDRIEFILTFDGSENKYSKSLYEKYKDLKNTKFIGVQSKDEMEKLYSEVDIVCFPSKLETWGLPITEAKSYKLPLILADLPYAYETLGTYNKVVFFPPEDAIALKEIFIKIISNQSVFIEKKAIYNELAIEGWASFVNEVLKD</sequence>
<dbReference type="PANTHER" id="PTHR46401:SF2">
    <property type="entry name" value="GLYCOSYLTRANSFERASE WBBK-RELATED"/>
    <property type="match status" value="1"/>
</dbReference>
<keyword evidence="1 3" id="KW-0808">Transferase</keyword>
<dbReference type="GO" id="GO:0016757">
    <property type="term" value="F:glycosyltransferase activity"/>
    <property type="evidence" value="ECO:0007669"/>
    <property type="project" value="InterPro"/>
</dbReference>
<evidence type="ECO:0000256" key="1">
    <source>
        <dbReference type="ARBA" id="ARBA00022679"/>
    </source>
</evidence>
<dbReference type="Pfam" id="PF00534">
    <property type="entry name" value="Glycos_transf_1"/>
    <property type="match status" value="1"/>
</dbReference>